<feature type="binding site" evidence="7">
    <location>
        <position position="134"/>
    </location>
    <ligand>
        <name>Mg(2+)</name>
        <dbReference type="ChEBI" id="CHEBI:18420"/>
    </ligand>
</feature>
<sequence length="324" mass="36738">MGNIYVFLLYFILLFMLMAIYFKLADRYNIIDKPNERSSHSLVTVRGGGIIFTISALMYAVFFGFPYPYFLSGLAIISFVSFIDDIRELNGKIRLVFQFITSALMFMQLHLLSIPVYWIIPLLVFVVAMLNAWNFMDGINGITGGYSLLTVMTLIYLNDKVVPFSSTGFMVAVALALLVFIFFNFRTHARCFAGDVGSISIGFIIAFLMTQLIITTGNPNYLLFLLLYGLDATTTVFFRLMRKEEILEAHRSHLYQFLANEKGLAHNTVSLLYVFFQLLINASIILLVPTGTDTVIYSLLIGLMIFLAIRFSIEGKAHLLRNEN</sequence>
<feature type="transmembrane region" description="Helical" evidence="8">
    <location>
        <begin position="43"/>
        <end position="61"/>
    </location>
</feature>
<dbReference type="GO" id="GO:0044038">
    <property type="term" value="P:cell wall macromolecule biosynthetic process"/>
    <property type="evidence" value="ECO:0007669"/>
    <property type="project" value="TreeGrafter"/>
</dbReference>
<dbReference type="CDD" id="cd06854">
    <property type="entry name" value="GT_WbpL_WbcO_like"/>
    <property type="match status" value="1"/>
</dbReference>
<feature type="transmembrane region" description="Helical" evidence="8">
    <location>
        <begin position="192"/>
        <end position="214"/>
    </location>
</feature>
<dbReference type="PANTHER" id="PTHR22926:SF3">
    <property type="entry name" value="UNDECAPRENYL-PHOSPHATE ALPHA-N-ACETYLGLUCOSAMINYL 1-PHOSPHATE TRANSFERASE"/>
    <property type="match status" value="1"/>
</dbReference>
<dbReference type="OrthoDB" id="9783652at2"/>
<proteinExistence type="predicted"/>
<keyword evidence="7" id="KW-0479">Metal-binding</keyword>
<feature type="transmembrane region" description="Helical" evidence="8">
    <location>
        <begin position="6"/>
        <end position="22"/>
    </location>
</feature>
<gene>
    <name evidence="9" type="ORF">EZ437_01770</name>
</gene>
<name>A0A4R0NS73_9SPHI</name>
<evidence type="ECO:0000313" key="10">
    <source>
        <dbReference type="Proteomes" id="UP000293347"/>
    </source>
</evidence>
<keyword evidence="6 8" id="KW-0472">Membrane</keyword>
<protein>
    <submittedName>
        <fullName evidence="9">Glycosyltransferase family 4 protein</fullName>
    </submittedName>
</protein>
<evidence type="ECO:0000256" key="2">
    <source>
        <dbReference type="ARBA" id="ARBA00022475"/>
    </source>
</evidence>
<dbReference type="GO" id="GO:0046872">
    <property type="term" value="F:metal ion binding"/>
    <property type="evidence" value="ECO:0007669"/>
    <property type="project" value="UniProtKB-KW"/>
</dbReference>
<evidence type="ECO:0000313" key="9">
    <source>
        <dbReference type="EMBL" id="TCD02743.1"/>
    </source>
</evidence>
<evidence type="ECO:0000256" key="1">
    <source>
        <dbReference type="ARBA" id="ARBA00004651"/>
    </source>
</evidence>
<evidence type="ECO:0000256" key="7">
    <source>
        <dbReference type="PIRSR" id="PIRSR600715-1"/>
    </source>
</evidence>
<feature type="transmembrane region" description="Helical" evidence="8">
    <location>
        <begin position="142"/>
        <end position="158"/>
    </location>
</feature>
<dbReference type="GO" id="GO:0009103">
    <property type="term" value="P:lipopolysaccharide biosynthetic process"/>
    <property type="evidence" value="ECO:0007669"/>
    <property type="project" value="TreeGrafter"/>
</dbReference>
<dbReference type="GO" id="GO:0016780">
    <property type="term" value="F:phosphotransferase activity, for other substituted phosphate groups"/>
    <property type="evidence" value="ECO:0007669"/>
    <property type="project" value="InterPro"/>
</dbReference>
<keyword evidence="7" id="KW-0460">Magnesium</keyword>
<keyword evidence="10" id="KW-1185">Reference proteome</keyword>
<feature type="transmembrane region" description="Helical" evidence="8">
    <location>
        <begin position="271"/>
        <end position="289"/>
    </location>
</feature>
<feature type="transmembrane region" description="Helical" evidence="8">
    <location>
        <begin position="164"/>
        <end position="185"/>
    </location>
</feature>
<dbReference type="GO" id="GO:0005886">
    <property type="term" value="C:plasma membrane"/>
    <property type="evidence" value="ECO:0007669"/>
    <property type="project" value="UniProtKB-SubCell"/>
</dbReference>
<dbReference type="AlphaFoldDB" id="A0A4R0NS73"/>
<feature type="transmembrane region" description="Helical" evidence="8">
    <location>
        <begin position="220"/>
        <end position="241"/>
    </location>
</feature>
<dbReference type="GO" id="GO:0071555">
    <property type="term" value="P:cell wall organization"/>
    <property type="evidence" value="ECO:0007669"/>
    <property type="project" value="TreeGrafter"/>
</dbReference>
<dbReference type="PANTHER" id="PTHR22926">
    <property type="entry name" value="PHOSPHO-N-ACETYLMURAMOYL-PENTAPEPTIDE-TRANSFERASE"/>
    <property type="match status" value="1"/>
</dbReference>
<keyword evidence="2" id="KW-1003">Cell membrane</keyword>
<dbReference type="Proteomes" id="UP000293347">
    <property type="component" value="Unassembled WGS sequence"/>
</dbReference>
<organism evidence="9 10">
    <name type="scientific">Pedobacter psychroterrae</name>
    <dbReference type="NCBI Taxonomy" id="2530453"/>
    <lineage>
        <taxon>Bacteria</taxon>
        <taxon>Pseudomonadati</taxon>
        <taxon>Bacteroidota</taxon>
        <taxon>Sphingobacteriia</taxon>
        <taxon>Sphingobacteriales</taxon>
        <taxon>Sphingobacteriaceae</taxon>
        <taxon>Pedobacter</taxon>
    </lineage>
</organism>
<keyword evidence="5 8" id="KW-1133">Transmembrane helix</keyword>
<keyword evidence="4 8" id="KW-0812">Transmembrane</keyword>
<dbReference type="InterPro" id="IPR000715">
    <property type="entry name" value="Glycosyl_transferase_4"/>
</dbReference>
<comment type="cofactor">
    <cofactor evidence="7">
        <name>Mg(2+)</name>
        <dbReference type="ChEBI" id="CHEBI:18420"/>
    </cofactor>
</comment>
<feature type="binding site" evidence="7">
    <location>
        <position position="195"/>
    </location>
    <ligand>
        <name>Mg(2+)</name>
        <dbReference type="ChEBI" id="CHEBI:18420"/>
    </ligand>
</feature>
<accession>A0A4R0NS73</accession>
<dbReference type="Pfam" id="PF00953">
    <property type="entry name" value="Glycos_transf_4"/>
    <property type="match status" value="1"/>
</dbReference>
<evidence type="ECO:0000256" key="6">
    <source>
        <dbReference type="ARBA" id="ARBA00023136"/>
    </source>
</evidence>
<evidence type="ECO:0000256" key="3">
    <source>
        <dbReference type="ARBA" id="ARBA00022679"/>
    </source>
</evidence>
<reference evidence="9 10" key="1">
    <citation type="submission" date="2019-02" db="EMBL/GenBank/DDBJ databases">
        <title>Pedobacter sp. RP-1-14 sp. nov., isolated from Arctic soil.</title>
        <authorList>
            <person name="Dahal R.H."/>
        </authorList>
    </citation>
    <scope>NUCLEOTIDE SEQUENCE [LARGE SCALE GENOMIC DNA]</scope>
    <source>
        <strain evidence="9 10">RP-1-14</strain>
    </source>
</reference>
<feature type="transmembrane region" description="Helical" evidence="8">
    <location>
        <begin position="295"/>
        <end position="313"/>
    </location>
</feature>
<feature type="transmembrane region" description="Helical" evidence="8">
    <location>
        <begin position="118"/>
        <end position="135"/>
    </location>
</feature>
<dbReference type="RefSeq" id="WP_131592647.1">
    <property type="nucleotide sequence ID" value="NZ_SJSL01000001.1"/>
</dbReference>
<dbReference type="EMBL" id="SJSL01000001">
    <property type="protein sequence ID" value="TCD02743.1"/>
    <property type="molecule type" value="Genomic_DNA"/>
</dbReference>
<keyword evidence="3 9" id="KW-0808">Transferase</keyword>
<evidence type="ECO:0000256" key="5">
    <source>
        <dbReference type="ARBA" id="ARBA00022989"/>
    </source>
</evidence>
<comment type="caution">
    <text evidence="9">The sequence shown here is derived from an EMBL/GenBank/DDBJ whole genome shotgun (WGS) entry which is preliminary data.</text>
</comment>
<evidence type="ECO:0000256" key="4">
    <source>
        <dbReference type="ARBA" id="ARBA00022692"/>
    </source>
</evidence>
<evidence type="ECO:0000256" key="8">
    <source>
        <dbReference type="SAM" id="Phobius"/>
    </source>
</evidence>
<comment type="subcellular location">
    <subcellularLocation>
        <location evidence="1">Cell membrane</location>
        <topology evidence="1">Multi-pass membrane protein</topology>
    </subcellularLocation>
</comment>